<feature type="compositionally biased region" description="Basic and acidic residues" evidence="1">
    <location>
        <begin position="1"/>
        <end position="11"/>
    </location>
</feature>
<feature type="region of interest" description="Disordered" evidence="1">
    <location>
        <begin position="1"/>
        <end position="41"/>
    </location>
</feature>
<gene>
    <name evidence="2" type="ORF">PROPAUS_2426</name>
</gene>
<evidence type="ECO:0000313" key="3">
    <source>
        <dbReference type="Proteomes" id="UP000263928"/>
    </source>
</evidence>
<organism evidence="2 3">
    <name type="scientific">Propionibacterium australiense</name>
    <dbReference type="NCBI Taxonomy" id="119981"/>
    <lineage>
        <taxon>Bacteria</taxon>
        <taxon>Bacillati</taxon>
        <taxon>Actinomycetota</taxon>
        <taxon>Actinomycetes</taxon>
        <taxon>Propionibacteriales</taxon>
        <taxon>Propionibacteriaceae</taxon>
        <taxon>Propionibacterium</taxon>
    </lineage>
</organism>
<protein>
    <submittedName>
        <fullName evidence="2">Uncharacterized protein</fullName>
    </submittedName>
</protein>
<dbReference type="AlphaFoldDB" id="A0A383SAG7"/>
<name>A0A383SAG7_9ACTN</name>
<evidence type="ECO:0000313" key="2">
    <source>
        <dbReference type="EMBL" id="SYZ34414.1"/>
    </source>
</evidence>
<sequence>MNDRSHRDSTRDPGPALEEDKGKTLMHRRPAGAIPHQTGSA</sequence>
<proteinExistence type="predicted"/>
<reference evidence="3" key="1">
    <citation type="submission" date="2018-08" db="EMBL/GenBank/DDBJ databases">
        <authorList>
            <person name="Hornung B."/>
        </authorList>
    </citation>
    <scope>NUCLEOTIDE SEQUENCE [LARGE SCALE GENOMIC DNA]</scope>
</reference>
<keyword evidence="3" id="KW-1185">Reference proteome</keyword>
<dbReference type="Proteomes" id="UP000263928">
    <property type="component" value="Unassembled WGS sequence"/>
</dbReference>
<dbReference type="EMBL" id="UNQJ01000025">
    <property type="protein sequence ID" value="SYZ34414.1"/>
    <property type="molecule type" value="Genomic_DNA"/>
</dbReference>
<accession>A0A383SAG7</accession>
<evidence type="ECO:0000256" key="1">
    <source>
        <dbReference type="SAM" id="MobiDB-lite"/>
    </source>
</evidence>